<feature type="transmembrane region" description="Helical" evidence="1">
    <location>
        <begin position="12"/>
        <end position="37"/>
    </location>
</feature>
<evidence type="ECO:0000313" key="2">
    <source>
        <dbReference type="EMBL" id="JAD77210.1"/>
    </source>
</evidence>
<accession>A0A0A9CV06</accession>
<evidence type="ECO:0000256" key="1">
    <source>
        <dbReference type="SAM" id="Phobius"/>
    </source>
</evidence>
<organism evidence="2">
    <name type="scientific">Arundo donax</name>
    <name type="common">Giant reed</name>
    <name type="synonym">Donax arundinaceus</name>
    <dbReference type="NCBI Taxonomy" id="35708"/>
    <lineage>
        <taxon>Eukaryota</taxon>
        <taxon>Viridiplantae</taxon>
        <taxon>Streptophyta</taxon>
        <taxon>Embryophyta</taxon>
        <taxon>Tracheophyta</taxon>
        <taxon>Spermatophyta</taxon>
        <taxon>Magnoliopsida</taxon>
        <taxon>Liliopsida</taxon>
        <taxon>Poales</taxon>
        <taxon>Poaceae</taxon>
        <taxon>PACMAD clade</taxon>
        <taxon>Arundinoideae</taxon>
        <taxon>Arundineae</taxon>
        <taxon>Arundo</taxon>
    </lineage>
</organism>
<dbReference type="EMBL" id="GBRH01220685">
    <property type="protein sequence ID" value="JAD77210.1"/>
    <property type="molecule type" value="Transcribed_RNA"/>
</dbReference>
<reference evidence="2" key="2">
    <citation type="journal article" date="2015" name="Data Brief">
        <title>Shoot transcriptome of the giant reed, Arundo donax.</title>
        <authorList>
            <person name="Barrero R.A."/>
            <person name="Guerrero F.D."/>
            <person name="Moolhuijzen P."/>
            <person name="Goolsby J.A."/>
            <person name="Tidwell J."/>
            <person name="Bellgard S.E."/>
            <person name="Bellgard M.I."/>
        </authorList>
    </citation>
    <scope>NUCLEOTIDE SEQUENCE</scope>
    <source>
        <tissue evidence="2">Shoot tissue taken approximately 20 cm above the soil surface</tissue>
    </source>
</reference>
<protein>
    <submittedName>
        <fullName evidence="2">Uncharacterized protein</fullName>
    </submittedName>
</protein>
<reference evidence="2" key="1">
    <citation type="submission" date="2014-09" db="EMBL/GenBank/DDBJ databases">
        <authorList>
            <person name="Magalhaes I.L.F."/>
            <person name="Oliveira U."/>
            <person name="Santos F.R."/>
            <person name="Vidigal T.H.D.A."/>
            <person name="Brescovit A.D."/>
            <person name="Santos A.J."/>
        </authorList>
    </citation>
    <scope>NUCLEOTIDE SEQUENCE</scope>
    <source>
        <tissue evidence="2">Shoot tissue taken approximately 20 cm above the soil surface</tissue>
    </source>
</reference>
<name>A0A0A9CV06_ARUDO</name>
<feature type="transmembrane region" description="Helical" evidence="1">
    <location>
        <begin position="49"/>
        <end position="69"/>
    </location>
</feature>
<sequence length="111" mass="12104">MKKALFSARNIHLFQLLIICSKLKAPTGFIICWFTYLGSMYNPSYSLESPTAVLTTALVLSVYAVNLLASASMEIQCSNCCAVSAPDPGPFSLYQFTSLGIFVCTTLLTFI</sequence>
<dbReference type="AlphaFoldDB" id="A0A0A9CV06"/>
<keyword evidence="1" id="KW-0472">Membrane</keyword>
<proteinExistence type="predicted"/>
<keyword evidence="1" id="KW-0812">Transmembrane</keyword>
<keyword evidence="1" id="KW-1133">Transmembrane helix</keyword>